<dbReference type="Gene3D" id="1.10.510.10">
    <property type="entry name" value="Transferase(Phosphotransferase) domain 1"/>
    <property type="match status" value="1"/>
</dbReference>
<dbReference type="Pfam" id="PF00069">
    <property type="entry name" value="Pkinase"/>
    <property type="match status" value="1"/>
</dbReference>
<evidence type="ECO:0000256" key="4">
    <source>
        <dbReference type="ARBA" id="ARBA00022741"/>
    </source>
</evidence>
<dbReference type="InterPro" id="IPR017441">
    <property type="entry name" value="Protein_kinase_ATP_BS"/>
</dbReference>
<keyword evidence="1 8" id="KW-0723">Serine/threonine-protein kinase</keyword>
<keyword evidence="3" id="KW-0808">Transferase</keyword>
<evidence type="ECO:0000256" key="6">
    <source>
        <dbReference type="ARBA" id="ARBA00022840"/>
    </source>
</evidence>
<dbReference type="Gene3D" id="3.30.200.20">
    <property type="entry name" value="Phosphorylase Kinase, domain 1"/>
    <property type="match status" value="1"/>
</dbReference>
<gene>
    <name evidence="11" type="primary">LOC108695762</name>
</gene>
<name>A0A1L8FJG9_XENLA</name>
<feature type="region of interest" description="Disordered" evidence="9">
    <location>
        <begin position="1"/>
        <end position="75"/>
    </location>
</feature>
<dbReference type="GO" id="GO:0004674">
    <property type="term" value="F:protein serine/threonine kinase activity"/>
    <property type="evidence" value="ECO:0000318"/>
    <property type="project" value="GO_Central"/>
</dbReference>
<proteinExistence type="inferred from homology"/>
<dbReference type="Bgee" id="108695762">
    <property type="expression patterns" value="Expressed in camera-type eye and 1 other cell type or tissue"/>
</dbReference>
<organism evidence="10 11">
    <name type="scientific">Xenopus laevis</name>
    <name type="common">African clawed frog</name>
    <dbReference type="NCBI Taxonomy" id="8355"/>
    <lineage>
        <taxon>Eukaryota</taxon>
        <taxon>Metazoa</taxon>
        <taxon>Chordata</taxon>
        <taxon>Craniata</taxon>
        <taxon>Vertebrata</taxon>
        <taxon>Euteleostomi</taxon>
        <taxon>Amphibia</taxon>
        <taxon>Batrachia</taxon>
        <taxon>Anura</taxon>
        <taxon>Pipoidea</taxon>
        <taxon>Pipidae</taxon>
        <taxon>Xenopodinae</taxon>
        <taxon>Xenopus</taxon>
        <taxon>Xenopus</taxon>
    </lineage>
</organism>
<protein>
    <submittedName>
        <fullName evidence="11">Protein kinase C delta type</fullName>
    </submittedName>
</protein>
<dbReference type="GO" id="GO:0005634">
    <property type="term" value="C:nucleus"/>
    <property type="evidence" value="ECO:0000318"/>
    <property type="project" value="GO_Central"/>
</dbReference>
<reference evidence="11" key="1">
    <citation type="submission" date="2025-08" db="UniProtKB">
        <authorList>
            <consortium name="RefSeq"/>
        </authorList>
    </citation>
    <scope>IDENTIFICATION</scope>
    <source>
        <strain evidence="11">J_2021</strain>
        <tissue evidence="11">Erythrocytes</tissue>
    </source>
</reference>
<dbReference type="PANTHER" id="PTHR24351">
    <property type="entry name" value="RIBOSOMAL PROTEIN S6 KINASE"/>
    <property type="match status" value="1"/>
</dbReference>
<dbReference type="OrthoDB" id="341578at2759"/>
<evidence type="ECO:0000256" key="1">
    <source>
        <dbReference type="ARBA" id="ARBA00022527"/>
    </source>
</evidence>
<dbReference type="AlphaFoldDB" id="A0A1L8FJG9"/>
<dbReference type="PROSITE" id="PS00107">
    <property type="entry name" value="PROTEIN_KINASE_ATP"/>
    <property type="match status" value="1"/>
</dbReference>
<evidence type="ECO:0000256" key="9">
    <source>
        <dbReference type="SAM" id="MobiDB-lite"/>
    </source>
</evidence>
<dbReference type="OMA" id="QIHYEDQ"/>
<dbReference type="InterPro" id="IPR000719">
    <property type="entry name" value="Prot_kinase_dom"/>
</dbReference>
<accession>A0A1L8FJG9</accession>
<keyword evidence="10" id="KW-1185">Reference proteome</keyword>
<dbReference type="SUPFAM" id="SSF56112">
    <property type="entry name" value="Protein kinase-like (PK-like)"/>
    <property type="match status" value="1"/>
</dbReference>
<dbReference type="STRING" id="8355.A0A1L8FJG9"/>
<dbReference type="Proteomes" id="UP000186698">
    <property type="component" value="Chromosome 7L"/>
</dbReference>
<evidence type="ECO:0000256" key="5">
    <source>
        <dbReference type="ARBA" id="ARBA00022777"/>
    </source>
</evidence>
<dbReference type="PROSITE" id="PS51285">
    <property type="entry name" value="AGC_KINASE_CTER"/>
    <property type="match status" value="1"/>
</dbReference>
<dbReference type="InterPro" id="IPR000961">
    <property type="entry name" value="AGC-kinase_C"/>
</dbReference>
<dbReference type="InterPro" id="IPR011009">
    <property type="entry name" value="Kinase-like_dom_sf"/>
</dbReference>
<feature type="compositionally biased region" description="Basic and acidic residues" evidence="9">
    <location>
        <begin position="24"/>
        <end position="33"/>
    </location>
</feature>
<keyword evidence="4 7" id="KW-0547">Nucleotide-binding</keyword>
<dbReference type="KEGG" id="xla:108695762"/>
<dbReference type="PROSITE" id="PS00108">
    <property type="entry name" value="PROTEIN_KINASE_ST"/>
    <property type="match status" value="1"/>
</dbReference>
<evidence type="ECO:0000256" key="8">
    <source>
        <dbReference type="RuleBase" id="RU000304"/>
    </source>
</evidence>
<keyword evidence="6 7" id="KW-0067">ATP-binding</keyword>
<evidence type="ECO:0000313" key="11">
    <source>
        <dbReference type="RefSeq" id="XP_018080222.1"/>
    </source>
</evidence>
<evidence type="ECO:0000256" key="2">
    <source>
        <dbReference type="ARBA" id="ARBA00022553"/>
    </source>
</evidence>
<evidence type="ECO:0000313" key="10">
    <source>
        <dbReference type="Proteomes" id="UP000186698"/>
    </source>
</evidence>
<feature type="binding site" evidence="7">
    <location>
        <position position="118"/>
    </location>
    <ligand>
        <name>ATP</name>
        <dbReference type="ChEBI" id="CHEBI:30616"/>
    </ligand>
</feature>
<keyword evidence="5 11" id="KW-0418">Kinase</keyword>
<dbReference type="GO" id="GO:0005524">
    <property type="term" value="F:ATP binding"/>
    <property type="evidence" value="ECO:0007669"/>
    <property type="project" value="UniProtKB-UniRule"/>
</dbReference>
<dbReference type="RefSeq" id="XP_018080222.1">
    <property type="nucleotide sequence ID" value="XM_018224733.1"/>
</dbReference>
<dbReference type="PROSITE" id="PS50011">
    <property type="entry name" value="PROTEIN_KINASE_DOM"/>
    <property type="match status" value="1"/>
</dbReference>
<dbReference type="GO" id="GO:0005737">
    <property type="term" value="C:cytoplasm"/>
    <property type="evidence" value="ECO:0000318"/>
    <property type="project" value="GO_Central"/>
</dbReference>
<dbReference type="PaxDb" id="8355-A0A1L8FJG9"/>
<dbReference type="InterPro" id="IPR008271">
    <property type="entry name" value="Ser/Thr_kinase_AS"/>
</dbReference>
<feature type="compositionally biased region" description="Basic and acidic residues" evidence="9">
    <location>
        <begin position="48"/>
        <end position="62"/>
    </location>
</feature>
<sequence length="400" mass="45531">MKRSHQDFNDLSPTTSQKKKRRQESKDQEEEKLKKKRERSLEQQMPDECCREEKRRRDESDKGAAGPMKAQAQPSRLNPLSISSYNFYSKLGAGAFAKVMLAKLGGKKPYVAVKSILKTEKTKYENLLTEAHILKISRDSPFLCQGYAAFQTQRHAFFVMEYLSGGSLEDELEQHGSLPIDRVKFHSAEVICGLQFLHGDGIIHRDIKPMNILLDHQGHTKISDFGLAKENISPGDTTTGWAGTLVYMAPEILHKGSYNAAVDWWSFGITICDLATGNIPFNNSSKTKLINSIKFHDPKIPDELDKDLKDLLRRLLKRKPKRRLGLRGDIRSHPFYQSINWVVLEEEGLQPPFQPITPADKLFQPYDGKRPLSFLNEEEATPGDRNIVPGYSFLNSSWLE</sequence>
<keyword evidence="2" id="KW-0597">Phosphoprotein</keyword>
<dbReference type="FunFam" id="1.10.510.10:FF:000210">
    <property type="entry name" value="Non-specific serine/threonine protein kinase"/>
    <property type="match status" value="1"/>
</dbReference>
<evidence type="ECO:0000256" key="7">
    <source>
        <dbReference type="PROSITE-ProRule" id="PRU10141"/>
    </source>
</evidence>
<dbReference type="SMART" id="SM00220">
    <property type="entry name" value="S_TKc"/>
    <property type="match status" value="1"/>
</dbReference>
<comment type="similarity">
    <text evidence="8">Belongs to the protein kinase superfamily.</text>
</comment>
<dbReference type="GeneID" id="108695762"/>
<evidence type="ECO:0000256" key="3">
    <source>
        <dbReference type="ARBA" id="ARBA00022679"/>
    </source>
</evidence>